<dbReference type="PANTHER" id="PTHR10361">
    <property type="entry name" value="SODIUM-BILE ACID COTRANSPORTER"/>
    <property type="match status" value="1"/>
</dbReference>
<comment type="caution">
    <text evidence="6">The sequence shown here is derived from an EMBL/GenBank/DDBJ whole genome shotgun (WGS) entry which is preliminary data.</text>
</comment>
<dbReference type="Pfam" id="PF01758">
    <property type="entry name" value="SBF"/>
    <property type="match status" value="1"/>
</dbReference>
<protein>
    <submittedName>
        <fullName evidence="6">Bile acid transporter</fullName>
    </submittedName>
</protein>
<evidence type="ECO:0000256" key="5">
    <source>
        <dbReference type="SAM" id="Phobius"/>
    </source>
</evidence>
<evidence type="ECO:0000256" key="3">
    <source>
        <dbReference type="ARBA" id="ARBA00022989"/>
    </source>
</evidence>
<dbReference type="PANTHER" id="PTHR10361:SF24">
    <property type="entry name" value="P3 PROTEIN"/>
    <property type="match status" value="1"/>
</dbReference>
<keyword evidence="2 5" id="KW-0812">Transmembrane</keyword>
<evidence type="ECO:0000256" key="1">
    <source>
        <dbReference type="ARBA" id="ARBA00004141"/>
    </source>
</evidence>
<evidence type="ECO:0000313" key="7">
    <source>
        <dbReference type="Proteomes" id="UP000195386"/>
    </source>
</evidence>
<feature type="transmembrane region" description="Helical" evidence="5">
    <location>
        <begin position="36"/>
        <end position="59"/>
    </location>
</feature>
<feature type="transmembrane region" description="Helical" evidence="5">
    <location>
        <begin position="258"/>
        <end position="279"/>
    </location>
</feature>
<gene>
    <name evidence="6" type="ORF">B5F97_13825</name>
</gene>
<feature type="transmembrane region" description="Helical" evidence="5">
    <location>
        <begin position="133"/>
        <end position="153"/>
    </location>
</feature>
<dbReference type="Gene3D" id="1.20.1530.20">
    <property type="match status" value="1"/>
</dbReference>
<name>A0A1Y3YXP6_9BACE</name>
<dbReference type="InterPro" id="IPR004710">
    <property type="entry name" value="Bilac:Na_transpt"/>
</dbReference>
<proteinExistence type="predicted"/>
<feature type="transmembrane region" description="Helical" evidence="5">
    <location>
        <begin position="92"/>
        <end position="113"/>
    </location>
</feature>
<accession>A0A1Y3YXP6</accession>
<dbReference type="AlphaFoldDB" id="A0A1Y3YXP6"/>
<reference evidence="7" key="1">
    <citation type="submission" date="2017-04" db="EMBL/GenBank/DDBJ databases">
        <title>Function of individual gut microbiota members based on whole genome sequencing of pure cultures obtained from chicken caecum.</title>
        <authorList>
            <person name="Medvecky M."/>
            <person name="Cejkova D."/>
            <person name="Polansky O."/>
            <person name="Karasova D."/>
            <person name="Kubasova T."/>
            <person name="Cizek A."/>
            <person name="Rychlik I."/>
        </authorList>
    </citation>
    <scope>NUCLEOTIDE SEQUENCE [LARGE SCALE GENOMIC DNA]</scope>
    <source>
        <strain evidence="7">An43</strain>
    </source>
</reference>
<dbReference type="GO" id="GO:0016020">
    <property type="term" value="C:membrane"/>
    <property type="evidence" value="ECO:0007669"/>
    <property type="project" value="UniProtKB-SubCell"/>
</dbReference>
<feature type="transmembrane region" description="Helical" evidence="5">
    <location>
        <begin position="173"/>
        <end position="190"/>
    </location>
</feature>
<feature type="transmembrane region" description="Helical" evidence="5">
    <location>
        <begin position="65"/>
        <end position="85"/>
    </location>
</feature>
<feature type="transmembrane region" description="Helical" evidence="5">
    <location>
        <begin position="196"/>
        <end position="218"/>
    </location>
</feature>
<dbReference type="InterPro" id="IPR038770">
    <property type="entry name" value="Na+/solute_symporter_sf"/>
</dbReference>
<organism evidence="6 7">
    <name type="scientific">Bacteroides clarus</name>
    <dbReference type="NCBI Taxonomy" id="626929"/>
    <lineage>
        <taxon>Bacteria</taxon>
        <taxon>Pseudomonadati</taxon>
        <taxon>Bacteroidota</taxon>
        <taxon>Bacteroidia</taxon>
        <taxon>Bacteroidales</taxon>
        <taxon>Bacteroidaceae</taxon>
        <taxon>Bacteroides</taxon>
    </lineage>
</organism>
<keyword evidence="4 5" id="KW-0472">Membrane</keyword>
<comment type="subcellular location">
    <subcellularLocation>
        <location evidence="1">Membrane</location>
        <topology evidence="1">Multi-pass membrane protein</topology>
    </subcellularLocation>
</comment>
<feature type="transmembrane region" description="Helical" evidence="5">
    <location>
        <begin position="230"/>
        <end position="252"/>
    </location>
</feature>
<dbReference type="EMBL" id="NFII01000014">
    <property type="protein sequence ID" value="OUO00120.1"/>
    <property type="molecule type" value="Genomic_DNA"/>
</dbReference>
<feature type="transmembrane region" description="Helical" evidence="5">
    <location>
        <begin position="6"/>
        <end position="24"/>
    </location>
</feature>
<evidence type="ECO:0000313" key="6">
    <source>
        <dbReference type="EMBL" id="OUO00120.1"/>
    </source>
</evidence>
<dbReference type="InterPro" id="IPR002657">
    <property type="entry name" value="BilAc:Na_symport/Acr3"/>
</dbReference>
<evidence type="ECO:0000256" key="2">
    <source>
        <dbReference type="ARBA" id="ARBA00022692"/>
    </source>
</evidence>
<keyword evidence="3 5" id="KW-1133">Transmembrane helix</keyword>
<sequence>MNAIWIVLPILTLLMFELGLTLRIEDFKLFRQRPRPIIAGLIGQILFLPVLAFMLGYAFRLEPLFFIGIMLIACSPGGSSSNIFSMIAKGDVALSVSLTALSSIITLFTIPVVMEFSTHLIGNHLNIDINLPVGSLIVQNLLLMLLPIITGVLVKRYCPQKAESIHKVLSRTAFPALILLATIFFIQHHATIITQFGKLGLCISVLILLAMGGGVLLSKSMRLNQKEQRTLIIEIGMQNAAQAIAVASSPFVFNNGIIAIPAIIYALMMNVILLGYVGIVKRK</sequence>
<evidence type="ECO:0000256" key="4">
    <source>
        <dbReference type="ARBA" id="ARBA00023136"/>
    </source>
</evidence>
<dbReference type="RefSeq" id="WP_087426601.1">
    <property type="nucleotide sequence ID" value="NZ_CATZGC010000043.1"/>
</dbReference>
<dbReference type="Proteomes" id="UP000195386">
    <property type="component" value="Unassembled WGS sequence"/>
</dbReference>